<dbReference type="Pfam" id="PF08282">
    <property type="entry name" value="Hydrolase_3"/>
    <property type="match status" value="1"/>
</dbReference>
<dbReference type="InterPro" id="IPR006379">
    <property type="entry name" value="HAD-SF_hydro_IIB"/>
</dbReference>
<dbReference type="CDD" id="cd07516">
    <property type="entry name" value="HAD_Pase"/>
    <property type="match status" value="1"/>
</dbReference>
<gene>
    <name evidence="1" type="ORF">SAMN05444955_11392</name>
</gene>
<dbReference type="NCBIfam" id="TIGR01484">
    <property type="entry name" value="HAD-SF-IIB"/>
    <property type="match status" value="1"/>
</dbReference>
<dbReference type="SFLD" id="SFLDG01140">
    <property type="entry name" value="C2.B:_Phosphomannomutase_and_P"/>
    <property type="match status" value="1"/>
</dbReference>
<dbReference type="SUPFAM" id="SSF56784">
    <property type="entry name" value="HAD-like"/>
    <property type="match status" value="1"/>
</dbReference>
<dbReference type="GO" id="GO:0016791">
    <property type="term" value="F:phosphatase activity"/>
    <property type="evidence" value="ECO:0007669"/>
    <property type="project" value="TreeGrafter"/>
</dbReference>
<dbReference type="Proteomes" id="UP000199695">
    <property type="component" value="Unassembled WGS sequence"/>
</dbReference>
<dbReference type="AlphaFoldDB" id="A0A1H8H8P4"/>
<dbReference type="RefSeq" id="WP_089970720.1">
    <property type="nucleotide sequence ID" value="NZ_FOCQ01000013.1"/>
</dbReference>
<accession>A0A1H8H8P4</accession>
<dbReference type="NCBIfam" id="TIGR00099">
    <property type="entry name" value="Cof-subfamily"/>
    <property type="match status" value="1"/>
</dbReference>
<evidence type="ECO:0000313" key="2">
    <source>
        <dbReference type="Proteomes" id="UP000199695"/>
    </source>
</evidence>
<dbReference type="InterPro" id="IPR023214">
    <property type="entry name" value="HAD_sf"/>
</dbReference>
<dbReference type="Gene3D" id="3.40.50.1000">
    <property type="entry name" value="HAD superfamily/HAD-like"/>
    <property type="match status" value="1"/>
</dbReference>
<dbReference type="GO" id="GO:0005829">
    <property type="term" value="C:cytosol"/>
    <property type="evidence" value="ECO:0007669"/>
    <property type="project" value="TreeGrafter"/>
</dbReference>
<sequence>MSLLRYPLLVSDIDGTLLNNDKEISRHNMESISRFCRMGGLFTLATGRSYMEAKRYIEQLEPRLPVILCNGAVLYEPASESVIPVHTMPRELMLSLLHELERKLPSSVDLFAYGLNTVYATRMGPLAEAGVDQIDFHVEMLGSFEQIPDILCIKVIAVASGEDMKLLLDWSKTADFPVDFIPSSDNYFEILPAGASKGNALSALLKKIGLTPDKAAAIGDHCNDLSMLSLAGLGAAVANAHPAVLQQAKVIVPSNNEDGVAHLIHNHLMFPVPQAKTP</sequence>
<evidence type="ECO:0008006" key="3">
    <source>
        <dbReference type="Google" id="ProtNLM"/>
    </source>
</evidence>
<dbReference type="PROSITE" id="PS01228">
    <property type="entry name" value="COF_1"/>
    <property type="match status" value="1"/>
</dbReference>
<dbReference type="GO" id="GO:0000287">
    <property type="term" value="F:magnesium ion binding"/>
    <property type="evidence" value="ECO:0007669"/>
    <property type="project" value="TreeGrafter"/>
</dbReference>
<dbReference type="PANTHER" id="PTHR10000:SF8">
    <property type="entry name" value="HAD SUPERFAMILY HYDROLASE-LIKE, TYPE 3"/>
    <property type="match status" value="1"/>
</dbReference>
<dbReference type="InterPro" id="IPR036412">
    <property type="entry name" value="HAD-like_sf"/>
</dbReference>
<dbReference type="InterPro" id="IPR000150">
    <property type="entry name" value="Cof"/>
</dbReference>
<keyword evidence="2" id="KW-1185">Reference proteome</keyword>
<dbReference type="SFLD" id="SFLDS00003">
    <property type="entry name" value="Haloacid_Dehalogenase"/>
    <property type="match status" value="1"/>
</dbReference>
<dbReference type="STRING" id="1173111.SAMN05444955_11392"/>
<reference evidence="1 2" key="1">
    <citation type="submission" date="2016-10" db="EMBL/GenBank/DDBJ databases">
        <authorList>
            <person name="de Groot N.N."/>
        </authorList>
    </citation>
    <scope>NUCLEOTIDE SEQUENCE [LARGE SCALE GENOMIC DNA]</scope>
    <source>
        <strain evidence="1 2">DSM 46701</strain>
    </source>
</reference>
<dbReference type="EMBL" id="FOCQ01000013">
    <property type="protein sequence ID" value="SEN52576.1"/>
    <property type="molecule type" value="Genomic_DNA"/>
</dbReference>
<proteinExistence type="predicted"/>
<dbReference type="Gene3D" id="3.30.1240.10">
    <property type="match status" value="1"/>
</dbReference>
<organism evidence="1 2">
    <name type="scientific">Lihuaxuella thermophila</name>
    <dbReference type="NCBI Taxonomy" id="1173111"/>
    <lineage>
        <taxon>Bacteria</taxon>
        <taxon>Bacillati</taxon>
        <taxon>Bacillota</taxon>
        <taxon>Bacilli</taxon>
        <taxon>Bacillales</taxon>
        <taxon>Thermoactinomycetaceae</taxon>
        <taxon>Lihuaxuella</taxon>
    </lineage>
</organism>
<dbReference type="PANTHER" id="PTHR10000">
    <property type="entry name" value="PHOSPHOSERINE PHOSPHATASE"/>
    <property type="match status" value="1"/>
</dbReference>
<evidence type="ECO:0000313" key="1">
    <source>
        <dbReference type="EMBL" id="SEN52576.1"/>
    </source>
</evidence>
<protein>
    <recommendedName>
        <fullName evidence="3">Cof subfamily of IIB subfamily of haloacid dehalogenase superfamily/HAD-superfamily hydrolase, subfamily IIB</fullName>
    </recommendedName>
</protein>
<name>A0A1H8H8P4_9BACL</name>
<dbReference type="OrthoDB" id="9806027at2"/>